<keyword evidence="2" id="KW-1133">Transmembrane helix</keyword>
<evidence type="ECO:0000313" key="4">
    <source>
        <dbReference type="Proteomes" id="UP000253153"/>
    </source>
</evidence>
<dbReference type="EMBL" id="QKXC01000130">
    <property type="protein sequence ID" value="RBR17922.1"/>
    <property type="molecule type" value="Genomic_DNA"/>
</dbReference>
<proteinExistence type="predicted"/>
<feature type="transmembrane region" description="Helical" evidence="2">
    <location>
        <begin position="57"/>
        <end position="75"/>
    </location>
</feature>
<evidence type="ECO:0000256" key="1">
    <source>
        <dbReference type="SAM" id="MobiDB-lite"/>
    </source>
</evidence>
<name>A0A366RMD3_9HYPO</name>
<dbReference type="RefSeq" id="XP_031015551.1">
    <property type="nucleotide sequence ID" value="XM_031160505.1"/>
</dbReference>
<keyword evidence="4" id="KW-1185">Reference proteome</keyword>
<dbReference type="AlphaFoldDB" id="A0A366RMD3"/>
<keyword evidence="2" id="KW-0812">Transmembrane</keyword>
<accession>A0A366RMD3</accession>
<evidence type="ECO:0000313" key="3">
    <source>
        <dbReference type="EMBL" id="RBR17922.1"/>
    </source>
</evidence>
<feature type="region of interest" description="Disordered" evidence="1">
    <location>
        <begin position="1"/>
        <end position="21"/>
    </location>
</feature>
<dbReference type="GeneID" id="41995801"/>
<sequence length="96" mass="11644">MQDNQREREMQELHERLKETQEQMSDLRRLISRTHRHTLQELEDLRRIDELLTKYPFLPYLPVILVCILIVPVMVPSKDEVEERKRSTASQEEEET</sequence>
<keyword evidence="2" id="KW-0472">Membrane</keyword>
<protein>
    <submittedName>
        <fullName evidence="3">Uncharacterized protein</fullName>
    </submittedName>
</protein>
<dbReference type="Proteomes" id="UP000253153">
    <property type="component" value="Unassembled WGS sequence"/>
</dbReference>
<organism evidence="3 4">
    <name type="scientific">Fusarium coffeatum</name>
    <dbReference type="NCBI Taxonomy" id="231269"/>
    <lineage>
        <taxon>Eukaryota</taxon>
        <taxon>Fungi</taxon>
        <taxon>Dikarya</taxon>
        <taxon>Ascomycota</taxon>
        <taxon>Pezizomycotina</taxon>
        <taxon>Sordariomycetes</taxon>
        <taxon>Hypocreomycetidae</taxon>
        <taxon>Hypocreales</taxon>
        <taxon>Nectriaceae</taxon>
        <taxon>Fusarium</taxon>
        <taxon>Fusarium incarnatum-equiseti species complex</taxon>
    </lineage>
</organism>
<reference evidence="3 4" key="1">
    <citation type="submission" date="2018-06" db="EMBL/GenBank/DDBJ databases">
        <title>Fusarium incarnatum-equiseti species complex species 28.</title>
        <authorList>
            <person name="Gardiner D.M."/>
        </authorList>
    </citation>
    <scope>NUCLEOTIDE SEQUENCE [LARGE SCALE GENOMIC DNA]</scope>
    <source>
        <strain evidence="3 4">FIESC_28</strain>
    </source>
</reference>
<evidence type="ECO:0000256" key="2">
    <source>
        <dbReference type="SAM" id="Phobius"/>
    </source>
</evidence>
<gene>
    <name evidence="3" type="ORF">FIESC28_06361</name>
</gene>
<comment type="caution">
    <text evidence="3">The sequence shown here is derived from an EMBL/GenBank/DDBJ whole genome shotgun (WGS) entry which is preliminary data.</text>
</comment>